<name>A0ACC8ENM2_9PEZI</name>
<evidence type="ECO:0000313" key="2">
    <source>
        <dbReference type="Proteomes" id="UP000250078"/>
    </source>
</evidence>
<gene>
    <name evidence="1" type="ORF">K441DRAFT_333765</name>
</gene>
<accession>A0ACC8ENM2</accession>
<reference evidence="1 2" key="1">
    <citation type="journal article" date="2016" name="Nat. Commun.">
        <title>Ectomycorrhizal ecology is imprinted in the genome of the dominant symbiotic fungus Cenococcum geophilum.</title>
        <authorList>
            <consortium name="DOE Joint Genome Institute"/>
            <person name="Peter M."/>
            <person name="Kohler A."/>
            <person name="Ohm R.A."/>
            <person name="Kuo A."/>
            <person name="Krutzmann J."/>
            <person name="Morin E."/>
            <person name="Arend M."/>
            <person name="Barry K.W."/>
            <person name="Binder M."/>
            <person name="Choi C."/>
            <person name="Clum A."/>
            <person name="Copeland A."/>
            <person name="Grisel N."/>
            <person name="Haridas S."/>
            <person name="Kipfer T."/>
            <person name="LaButti K."/>
            <person name="Lindquist E."/>
            <person name="Lipzen A."/>
            <person name="Maire R."/>
            <person name="Meier B."/>
            <person name="Mihaltcheva S."/>
            <person name="Molinier V."/>
            <person name="Murat C."/>
            <person name="Poggeler S."/>
            <person name="Quandt C.A."/>
            <person name="Sperisen C."/>
            <person name="Tritt A."/>
            <person name="Tisserant E."/>
            <person name="Crous P.W."/>
            <person name="Henrissat B."/>
            <person name="Nehls U."/>
            <person name="Egli S."/>
            <person name="Spatafora J.W."/>
            <person name="Grigoriev I.V."/>
            <person name="Martin F.M."/>
        </authorList>
    </citation>
    <scope>NUCLEOTIDE SEQUENCE [LARGE SCALE GENOMIC DNA]</scope>
    <source>
        <strain evidence="1 2">1.58</strain>
    </source>
</reference>
<sequence>MALFHHATVWGCSALLVVMALGQALCNAPLLRIIELNLCRSYYQSHNPRVIAPDGDMDERLCKVFSIQKDLATINAYSIVCSALSS</sequence>
<keyword evidence="2" id="KW-1185">Reference proteome</keyword>
<dbReference type="EMBL" id="KV748253">
    <property type="protein sequence ID" value="OCK87866.1"/>
    <property type="molecule type" value="Genomic_DNA"/>
</dbReference>
<evidence type="ECO:0000313" key="1">
    <source>
        <dbReference type="EMBL" id="OCK87866.1"/>
    </source>
</evidence>
<protein>
    <submittedName>
        <fullName evidence="1">Uncharacterized protein</fullName>
    </submittedName>
</protein>
<organism evidence="1 2">
    <name type="scientific">Cenococcum geophilum 1.58</name>
    <dbReference type="NCBI Taxonomy" id="794803"/>
    <lineage>
        <taxon>Eukaryota</taxon>
        <taxon>Fungi</taxon>
        <taxon>Dikarya</taxon>
        <taxon>Ascomycota</taxon>
        <taxon>Pezizomycotina</taxon>
        <taxon>Dothideomycetes</taxon>
        <taxon>Pleosporomycetidae</taxon>
        <taxon>Gloniales</taxon>
        <taxon>Gloniaceae</taxon>
        <taxon>Cenococcum</taxon>
    </lineage>
</organism>
<dbReference type="Proteomes" id="UP000250078">
    <property type="component" value="Unassembled WGS sequence"/>
</dbReference>
<proteinExistence type="predicted"/>